<comment type="caution">
    <text evidence="1">The sequence shown here is derived from an EMBL/GenBank/DDBJ whole genome shotgun (WGS) entry which is preliminary data.</text>
</comment>
<sequence length="140" mass="15888">MTESVKPIRYISENSVQYFLSFIYRFITQSKIFQTFICCNFDDYDLQIIKTQTNFKKAFSMNKCYVMAYRIMEKTAHLTGAQKTVSGRATVATVVEVRPVTAGLLVRTPTLPSAVVVSLGKTLHPPCRPLPFALHKEDMP</sequence>
<dbReference type="EMBL" id="JAHUTI010079405">
    <property type="protein sequence ID" value="MED6257643.1"/>
    <property type="molecule type" value="Genomic_DNA"/>
</dbReference>
<protein>
    <submittedName>
        <fullName evidence="1">Uncharacterized protein</fullName>
    </submittedName>
</protein>
<name>A0ABU7C463_9TELE</name>
<keyword evidence="2" id="KW-1185">Reference proteome</keyword>
<dbReference type="Proteomes" id="UP001345963">
    <property type="component" value="Unassembled WGS sequence"/>
</dbReference>
<accession>A0ABU7C463</accession>
<proteinExistence type="predicted"/>
<gene>
    <name evidence="1" type="ORF">ATANTOWER_028744</name>
</gene>
<evidence type="ECO:0000313" key="1">
    <source>
        <dbReference type="EMBL" id="MED6257643.1"/>
    </source>
</evidence>
<evidence type="ECO:0000313" key="2">
    <source>
        <dbReference type="Proteomes" id="UP001345963"/>
    </source>
</evidence>
<organism evidence="1 2">
    <name type="scientific">Ataeniobius toweri</name>
    <dbReference type="NCBI Taxonomy" id="208326"/>
    <lineage>
        <taxon>Eukaryota</taxon>
        <taxon>Metazoa</taxon>
        <taxon>Chordata</taxon>
        <taxon>Craniata</taxon>
        <taxon>Vertebrata</taxon>
        <taxon>Euteleostomi</taxon>
        <taxon>Actinopterygii</taxon>
        <taxon>Neopterygii</taxon>
        <taxon>Teleostei</taxon>
        <taxon>Neoteleostei</taxon>
        <taxon>Acanthomorphata</taxon>
        <taxon>Ovalentaria</taxon>
        <taxon>Atherinomorphae</taxon>
        <taxon>Cyprinodontiformes</taxon>
        <taxon>Goodeidae</taxon>
        <taxon>Ataeniobius</taxon>
    </lineage>
</organism>
<reference evidence="1 2" key="1">
    <citation type="submission" date="2021-07" db="EMBL/GenBank/DDBJ databases">
        <authorList>
            <person name="Palmer J.M."/>
        </authorList>
    </citation>
    <scope>NUCLEOTIDE SEQUENCE [LARGE SCALE GENOMIC DNA]</scope>
    <source>
        <strain evidence="1 2">AT_MEX2019</strain>
        <tissue evidence="1">Muscle</tissue>
    </source>
</reference>